<organism evidence="4 5">
    <name type="scientific">Dichomitus squalens (strain LYAD-421)</name>
    <name type="common">Western red white-rot fungus</name>
    <dbReference type="NCBI Taxonomy" id="732165"/>
    <lineage>
        <taxon>Eukaryota</taxon>
        <taxon>Fungi</taxon>
        <taxon>Dikarya</taxon>
        <taxon>Basidiomycota</taxon>
        <taxon>Agaricomycotina</taxon>
        <taxon>Agaricomycetes</taxon>
        <taxon>Polyporales</taxon>
        <taxon>Polyporaceae</taxon>
        <taxon>Dichomitus</taxon>
    </lineage>
</organism>
<dbReference type="InterPro" id="IPR042099">
    <property type="entry name" value="ANL_N_sf"/>
</dbReference>
<dbReference type="OrthoDB" id="429813at2759"/>
<gene>
    <name evidence="4" type="ORF">DICSQDRAFT_58983</name>
</gene>
<evidence type="ECO:0000259" key="3">
    <source>
        <dbReference type="SMART" id="SM00823"/>
    </source>
</evidence>
<accession>R7T116</accession>
<dbReference type="EMBL" id="JH719407">
    <property type="protein sequence ID" value="EJF62119.1"/>
    <property type="molecule type" value="Genomic_DNA"/>
</dbReference>
<dbReference type="AlphaFoldDB" id="R7T116"/>
<dbReference type="OMA" id="WNPQEFV"/>
<dbReference type="Proteomes" id="UP000053319">
    <property type="component" value="Unassembled WGS sequence"/>
</dbReference>
<dbReference type="HOGENOM" id="CLU_002220_1_0_1"/>
<name>R7T116_DICSQ</name>
<dbReference type="Pfam" id="PF00501">
    <property type="entry name" value="AMP-binding"/>
    <property type="match status" value="1"/>
</dbReference>
<evidence type="ECO:0000256" key="2">
    <source>
        <dbReference type="ARBA" id="ARBA00022553"/>
    </source>
</evidence>
<dbReference type="InterPro" id="IPR036291">
    <property type="entry name" value="NAD(P)-bd_dom_sf"/>
</dbReference>
<dbReference type="Gene3D" id="3.40.50.720">
    <property type="entry name" value="NAD(P)-binding Rossmann-like Domain"/>
    <property type="match status" value="1"/>
</dbReference>
<dbReference type="RefSeq" id="XP_007365374.1">
    <property type="nucleotide sequence ID" value="XM_007365312.1"/>
</dbReference>
<keyword evidence="1" id="KW-0596">Phosphopantetheine</keyword>
<dbReference type="Pfam" id="PF07993">
    <property type="entry name" value="NAD_binding_4"/>
    <property type="match status" value="1"/>
</dbReference>
<dbReference type="Pfam" id="PF23562">
    <property type="entry name" value="AMP-binding_C_3"/>
    <property type="match status" value="1"/>
</dbReference>
<evidence type="ECO:0000313" key="5">
    <source>
        <dbReference type="Proteomes" id="UP000053319"/>
    </source>
</evidence>
<dbReference type="KEGG" id="dsq:DICSQDRAFT_58983"/>
<dbReference type="SMART" id="SM00823">
    <property type="entry name" value="PKS_PP"/>
    <property type="match status" value="1"/>
</dbReference>
<dbReference type="SUPFAM" id="SSF51735">
    <property type="entry name" value="NAD(P)-binding Rossmann-fold domains"/>
    <property type="match status" value="1"/>
</dbReference>
<sequence length="1069" mass="117659">MSRSYRSPRKLIESGAIAIPELFEWNAEENPEYPLFCFPNSSGALRIITYAEAIRAIRRVARYVLSFADNRERRTIAILANTDSVTYTIASVGILRAGHILFPISTRNGAAAVTHLLERTNCQHVLVSEDEHMQALATESTRDLTGIALHPILKFEDMFTSDALSNDPGPEGLPTEYAADDVAMILHSSGSTNHPKPILWTHKRLTSRATAPWYGEVDMTGTTLACAGTPMFHAQGVSFYTTTVTTGIILGVFVPSSPPIFPTPENVFDNAVATGAEYISTVPTFVEEWARDPGKIDRMRKMKGVIFGGAEMNAEVGNSLASRGISLILAYGITEIGAVANIIPGSTRTNPGMDWGYFSITPWIQSTVRDAGDGKFEIVVLQSSSDCPLPVVNLKIDGVDAYATNDLVIPHPTRKGLWKLYGRMDEQIVLSNGEKTNPIPIERIIKEDAHVRDCIVFGSSKFQNGVLVEPEPAFAVGPHDQSRLSEFRSKIWPSVERANAYAPQHSRIFKEMIIVASPLKPFDYNAKGNIRRNPILQRYTEEIEALYDAIQESTQSDLRAPAHWEPDSARTFVRAVVHKVLLKPLDDTCDIFRSGCDSLQATWIRNTILRALRGVSSDAATRAPVDFVYRAPTITKLTDTILSAINRSGESLGTMSAEELLQTAKTYSSDLNPRPARRRQREPGGKDVVLITGTTNGFGCDVLERFLADDRVFVVYAFNRRDAQTMARQCASFRARGLDEGKLNSSKFVMVEVELDRPDFGIHPELLHGIRESVTHIIHNAWKVDFNLALASYEVDLKAVRNLVELALGSPYVEPPRIQFISSVGVLRNCTATVPIAEVPLEPLSALGTGYSEAKWIAEQVLFNVSKQHGVPVTVVRLGQVCGDRLGHWNEKEWFPALVKSAVSTRCLPVLEAVVSFIPSYPAAQALLEMRSSPSPVLHLVHPHPVAWRTLLEPIAEELGVPLVPFQDWLAALEECDSESLDEGHTDAVGNNPALRLLGLFRSWTSGSGPGPVSGLHVLTDKAQAASETLRNLPHLEEEVARSWIAAWRRSGFLPTSTACRVAGTDELN</sequence>
<dbReference type="InterPro" id="IPR000873">
    <property type="entry name" value="AMP-dep_synth/lig_dom"/>
</dbReference>
<dbReference type="InterPro" id="IPR051414">
    <property type="entry name" value="Adenylate-forming_Reductase"/>
</dbReference>
<dbReference type="PANTHER" id="PTHR43439:SF2">
    <property type="entry name" value="ENZYME, PUTATIVE (JCVI)-RELATED"/>
    <property type="match status" value="1"/>
</dbReference>
<evidence type="ECO:0000256" key="1">
    <source>
        <dbReference type="ARBA" id="ARBA00022450"/>
    </source>
</evidence>
<dbReference type="Gene3D" id="3.40.50.12780">
    <property type="entry name" value="N-terminal domain of ligase-like"/>
    <property type="match status" value="1"/>
</dbReference>
<keyword evidence="2" id="KW-0597">Phosphoprotein</keyword>
<protein>
    <submittedName>
        <fullName evidence="4">Acetyl-CoA synthetase-like protein</fullName>
    </submittedName>
</protein>
<dbReference type="GeneID" id="18842851"/>
<dbReference type="GO" id="GO:0031177">
    <property type="term" value="F:phosphopantetheine binding"/>
    <property type="evidence" value="ECO:0007669"/>
    <property type="project" value="InterPro"/>
</dbReference>
<proteinExistence type="predicted"/>
<feature type="domain" description="Polyketide synthase-like phosphopantetheine-binding" evidence="3">
    <location>
        <begin position="570"/>
        <end position="645"/>
    </location>
</feature>
<dbReference type="InterPro" id="IPR013120">
    <property type="entry name" value="FAR_NAD-bd"/>
</dbReference>
<dbReference type="SUPFAM" id="SSF56801">
    <property type="entry name" value="Acetyl-CoA synthetase-like"/>
    <property type="match status" value="1"/>
</dbReference>
<dbReference type="PANTHER" id="PTHR43439">
    <property type="entry name" value="PHENYLACETATE-COENZYME A LIGASE"/>
    <property type="match status" value="1"/>
</dbReference>
<dbReference type="InterPro" id="IPR020806">
    <property type="entry name" value="PKS_PP-bd"/>
</dbReference>
<evidence type="ECO:0000313" key="4">
    <source>
        <dbReference type="EMBL" id="EJF62119.1"/>
    </source>
</evidence>
<reference evidence="4 5" key="1">
    <citation type="journal article" date="2012" name="Science">
        <title>The Paleozoic origin of enzymatic lignin decomposition reconstructed from 31 fungal genomes.</title>
        <authorList>
            <person name="Floudas D."/>
            <person name="Binder M."/>
            <person name="Riley R."/>
            <person name="Barry K."/>
            <person name="Blanchette R.A."/>
            <person name="Henrissat B."/>
            <person name="Martinez A.T."/>
            <person name="Otillar R."/>
            <person name="Spatafora J.W."/>
            <person name="Yadav J.S."/>
            <person name="Aerts A."/>
            <person name="Benoit I."/>
            <person name="Boyd A."/>
            <person name="Carlson A."/>
            <person name="Copeland A."/>
            <person name="Coutinho P.M."/>
            <person name="de Vries R.P."/>
            <person name="Ferreira P."/>
            <person name="Findley K."/>
            <person name="Foster B."/>
            <person name="Gaskell J."/>
            <person name="Glotzer D."/>
            <person name="Gorecki P."/>
            <person name="Heitman J."/>
            <person name="Hesse C."/>
            <person name="Hori C."/>
            <person name="Igarashi K."/>
            <person name="Jurgens J.A."/>
            <person name="Kallen N."/>
            <person name="Kersten P."/>
            <person name="Kohler A."/>
            <person name="Kuees U."/>
            <person name="Kumar T.K.A."/>
            <person name="Kuo A."/>
            <person name="LaButti K."/>
            <person name="Larrondo L.F."/>
            <person name="Lindquist E."/>
            <person name="Ling A."/>
            <person name="Lombard V."/>
            <person name="Lucas S."/>
            <person name="Lundell T."/>
            <person name="Martin R."/>
            <person name="McLaughlin D.J."/>
            <person name="Morgenstern I."/>
            <person name="Morin E."/>
            <person name="Murat C."/>
            <person name="Nagy L.G."/>
            <person name="Nolan M."/>
            <person name="Ohm R.A."/>
            <person name="Patyshakuliyeva A."/>
            <person name="Rokas A."/>
            <person name="Ruiz-Duenas F.J."/>
            <person name="Sabat G."/>
            <person name="Salamov A."/>
            <person name="Samejima M."/>
            <person name="Schmutz J."/>
            <person name="Slot J.C."/>
            <person name="St John F."/>
            <person name="Stenlid J."/>
            <person name="Sun H."/>
            <person name="Sun S."/>
            <person name="Syed K."/>
            <person name="Tsang A."/>
            <person name="Wiebenga A."/>
            <person name="Young D."/>
            <person name="Pisabarro A."/>
            <person name="Eastwood D.C."/>
            <person name="Martin F."/>
            <person name="Cullen D."/>
            <person name="Grigoriev I.V."/>
            <person name="Hibbett D.S."/>
        </authorList>
    </citation>
    <scope>NUCLEOTIDE SEQUENCE [LARGE SCALE GENOMIC DNA]</scope>
    <source>
        <strain evidence="4 5">LYAD-421 SS1</strain>
    </source>
</reference>